<reference evidence="8 9" key="1">
    <citation type="submission" date="2023-07" db="EMBL/GenBank/DDBJ databases">
        <title>Genomic Encyclopedia of Type Strains, Phase IV (KMG-IV): sequencing the most valuable type-strain genomes for metagenomic binning, comparative biology and taxonomic classification.</title>
        <authorList>
            <person name="Goeker M."/>
        </authorList>
    </citation>
    <scope>NUCLEOTIDE SEQUENCE [LARGE SCALE GENOMIC DNA]</scope>
    <source>
        <strain evidence="8 9">DSM 18695</strain>
    </source>
</reference>
<feature type="transmembrane region" description="Helical" evidence="6">
    <location>
        <begin position="370"/>
        <end position="393"/>
    </location>
</feature>
<feature type="transmembrane region" description="Helical" evidence="6">
    <location>
        <begin position="405"/>
        <end position="429"/>
    </location>
</feature>
<protein>
    <submittedName>
        <fullName evidence="8">MFS family permease</fullName>
    </submittedName>
</protein>
<sequence length="529" mass="55999">MTDATAPGAAKPLFSTGYKSVVLSLLLAAYTFNFIDRTILATIGPQIAEQLKLDNTQLGLLGGLYFALLYTILGIPVARLAERFSRVKIISISLVVWSGFTALSGFANNFVQLALCRFGVGIGEAGCSPASHSLISDYFEPRKRATALSIYSFGIPLGSMFGAVAGGWLAQEFGWRVAFMVVGLPGLILGVIVWLVMREPPRGHSEMPEHPVLAEDVTPAAPPERLGFVKGMLHEFAELLSVAKTLFTKWPVVNMVLGVTIASFGSYGSGAFVPRYFLTAFGKGYGESEWTWLQVFSTPAGHFALGLAAVGLITGLVGGFSSGIGTLLGGLASDRLGKRNPVWYSLVPAFGLMIATPIYIAAYMQPDWKAAALILLIPGVFHYTYLGPTFGVVQNSVEPRRRATATALLFFFLNLIALGGGPPFTGWLIDVLSQYNFNHGGGQGVLSSLAGAFGGGDVGASFNTACPGGIAPKGSGADLVSACSATLANSARQGIILSICFYLWASLHYFLGAIGLAKHMRERGEAQKA</sequence>
<keyword evidence="4 6" id="KW-1133">Transmembrane helix</keyword>
<name>A0ABU0IKC4_9CAUL</name>
<proteinExistence type="predicted"/>
<evidence type="ECO:0000313" key="8">
    <source>
        <dbReference type="EMBL" id="MDQ0462455.1"/>
    </source>
</evidence>
<feature type="transmembrane region" description="Helical" evidence="6">
    <location>
        <begin position="17"/>
        <end position="35"/>
    </location>
</feature>
<dbReference type="Proteomes" id="UP001228905">
    <property type="component" value="Unassembled WGS sequence"/>
</dbReference>
<feature type="transmembrane region" description="Helical" evidence="6">
    <location>
        <begin position="342"/>
        <end position="364"/>
    </location>
</feature>
<evidence type="ECO:0000256" key="1">
    <source>
        <dbReference type="ARBA" id="ARBA00004141"/>
    </source>
</evidence>
<dbReference type="InterPro" id="IPR036259">
    <property type="entry name" value="MFS_trans_sf"/>
</dbReference>
<dbReference type="Pfam" id="PF07690">
    <property type="entry name" value="MFS_1"/>
    <property type="match status" value="1"/>
</dbReference>
<dbReference type="PANTHER" id="PTHR23505">
    <property type="entry name" value="SPINSTER"/>
    <property type="match status" value="1"/>
</dbReference>
<dbReference type="PROSITE" id="PS50850">
    <property type="entry name" value="MFS"/>
    <property type="match status" value="1"/>
</dbReference>
<organism evidence="8 9">
    <name type="scientific">Caulobacter ginsengisoli</name>
    <dbReference type="NCBI Taxonomy" id="400775"/>
    <lineage>
        <taxon>Bacteria</taxon>
        <taxon>Pseudomonadati</taxon>
        <taxon>Pseudomonadota</taxon>
        <taxon>Alphaproteobacteria</taxon>
        <taxon>Caulobacterales</taxon>
        <taxon>Caulobacteraceae</taxon>
        <taxon>Caulobacter</taxon>
    </lineage>
</organism>
<feature type="domain" description="Major facilitator superfamily (MFS) profile" evidence="7">
    <location>
        <begin position="22"/>
        <end position="459"/>
    </location>
</feature>
<keyword evidence="3 6" id="KW-0812">Transmembrane</keyword>
<dbReference type="InterPro" id="IPR044770">
    <property type="entry name" value="MFS_spinster-like"/>
</dbReference>
<feature type="transmembrane region" description="Helical" evidence="6">
    <location>
        <begin position="175"/>
        <end position="197"/>
    </location>
</feature>
<keyword evidence="9" id="KW-1185">Reference proteome</keyword>
<evidence type="ECO:0000256" key="6">
    <source>
        <dbReference type="SAM" id="Phobius"/>
    </source>
</evidence>
<dbReference type="CDD" id="cd17328">
    <property type="entry name" value="MFS_spinster_like"/>
    <property type="match status" value="1"/>
</dbReference>
<comment type="caution">
    <text evidence="8">The sequence shown here is derived from an EMBL/GenBank/DDBJ whole genome shotgun (WGS) entry which is preliminary data.</text>
</comment>
<dbReference type="InterPro" id="IPR020846">
    <property type="entry name" value="MFS_dom"/>
</dbReference>
<dbReference type="SUPFAM" id="SSF103473">
    <property type="entry name" value="MFS general substrate transporter"/>
    <property type="match status" value="1"/>
</dbReference>
<dbReference type="RefSeq" id="WP_307344781.1">
    <property type="nucleotide sequence ID" value="NZ_JAUSVS010000001.1"/>
</dbReference>
<dbReference type="InterPro" id="IPR011701">
    <property type="entry name" value="MFS"/>
</dbReference>
<dbReference type="Gene3D" id="1.20.1250.20">
    <property type="entry name" value="MFS general substrate transporter like domains"/>
    <property type="match status" value="1"/>
</dbReference>
<dbReference type="EMBL" id="JAUSVS010000001">
    <property type="protein sequence ID" value="MDQ0462455.1"/>
    <property type="molecule type" value="Genomic_DNA"/>
</dbReference>
<keyword evidence="5 6" id="KW-0472">Membrane</keyword>
<evidence type="ECO:0000256" key="5">
    <source>
        <dbReference type="ARBA" id="ARBA00023136"/>
    </source>
</evidence>
<feature type="transmembrane region" description="Helical" evidence="6">
    <location>
        <begin position="303"/>
        <end position="330"/>
    </location>
</feature>
<dbReference type="PANTHER" id="PTHR23505:SF79">
    <property type="entry name" value="PROTEIN SPINSTER"/>
    <property type="match status" value="1"/>
</dbReference>
<evidence type="ECO:0000256" key="2">
    <source>
        <dbReference type="ARBA" id="ARBA00022448"/>
    </source>
</evidence>
<evidence type="ECO:0000259" key="7">
    <source>
        <dbReference type="PROSITE" id="PS50850"/>
    </source>
</evidence>
<feature type="transmembrane region" description="Helical" evidence="6">
    <location>
        <begin position="148"/>
        <end position="169"/>
    </location>
</feature>
<accession>A0ABU0IKC4</accession>
<evidence type="ECO:0000256" key="3">
    <source>
        <dbReference type="ARBA" id="ARBA00022692"/>
    </source>
</evidence>
<evidence type="ECO:0000256" key="4">
    <source>
        <dbReference type="ARBA" id="ARBA00022989"/>
    </source>
</evidence>
<evidence type="ECO:0000313" key="9">
    <source>
        <dbReference type="Proteomes" id="UP001228905"/>
    </source>
</evidence>
<feature type="transmembrane region" description="Helical" evidence="6">
    <location>
        <begin position="495"/>
        <end position="517"/>
    </location>
</feature>
<feature type="transmembrane region" description="Helical" evidence="6">
    <location>
        <begin position="56"/>
        <end position="77"/>
    </location>
</feature>
<gene>
    <name evidence="8" type="ORF">QO010_000203</name>
</gene>
<keyword evidence="2" id="KW-0813">Transport</keyword>
<comment type="subcellular location">
    <subcellularLocation>
        <location evidence="1">Membrane</location>
        <topology evidence="1">Multi-pass membrane protein</topology>
    </subcellularLocation>
</comment>
<feature type="transmembrane region" description="Helical" evidence="6">
    <location>
        <begin position="252"/>
        <end position="273"/>
    </location>
</feature>